<keyword evidence="2" id="KW-1185">Reference proteome</keyword>
<dbReference type="EMBL" id="JAYMYJ010000123">
    <property type="protein sequence ID" value="MEB4592127.1"/>
    <property type="molecule type" value="Genomic_DNA"/>
</dbReference>
<protein>
    <submittedName>
        <fullName evidence="1">Uncharacterized protein</fullName>
    </submittedName>
</protein>
<accession>A0ABU6CZZ9</accession>
<reference evidence="2" key="1">
    <citation type="submission" date="2023-07" db="EMBL/GenBank/DDBJ databases">
        <title>The carbon used by Thiothrix.</title>
        <authorList>
            <person name="Chen L."/>
        </authorList>
    </citation>
    <scope>NUCLEOTIDE SEQUENCE [LARGE SCALE GENOMIC DNA]</scope>
</reference>
<evidence type="ECO:0000313" key="1">
    <source>
        <dbReference type="EMBL" id="MEB4592127.1"/>
    </source>
</evidence>
<organism evidence="1 2">
    <name type="scientific">Candidatus Thiothrix phosphatis</name>
    <dbReference type="NCBI Taxonomy" id="3112415"/>
    <lineage>
        <taxon>Bacteria</taxon>
        <taxon>Pseudomonadati</taxon>
        <taxon>Pseudomonadota</taxon>
        <taxon>Gammaproteobacteria</taxon>
        <taxon>Thiotrichales</taxon>
        <taxon>Thiotrichaceae</taxon>
        <taxon>Thiothrix</taxon>
    </lineage>
</organism>
<sequence length="185" mass="20702">ISDRLPEEYFAEFEQRHPGALATQWIPMDKELWKMKNYRDFLEARKELLAAEANKRMEELLHGETHWLEGAAAKKPQTMPISGGIASEAEEAQLTELNDWVASQGLPRGEMNFDFADPATGEQQAVFDLAWPSGIQEELSAPVAVLLDEAAEMLALASAAGYRCFTSVAAFREYIEKDILALEQL</sequence>
<dbReference type="Proteomes" id="UP001308005">
    <property type="component" value="Unassembled WGS sequence"/>
</dbReference>
<feature type="non-terminal residue" evidence="1">
    <location>
        <position position="1"/>
    </location>
</feature>
<dbReference type="RefSeq" id="WP_324696242.1">
    <property type="nucleotide sequence ID" value="NZ_JAYMYJ010000123.1"/>
</dbReference>
<gene>
    <name evidence="1" type="ORF">VSS37_14140</name>
</gene>
<comment type="caution">
    <text evidence="1">The sequence shown here is derived from an EMBL/GenBank/DDBJ whole genome shotgun (WGS) entry which is preliminary data.</text>
</comment>
<reference evidence="1 2" key="2">
    <citation type="submission" date="2024-01" db="EMBL/GenBank/DDBJ databases">
        <authorList>
            <person name="Xie X."/>
        </authorList>
    </citation>
    <scope>NUCLEOTIDE SEQUENCE [LARGE SCALE GENOMIC DNA]</scope>
    <source>
        <strain evidence="1">SCUT-1</strain>
    </source>
</reference>
<name>A0ABU6CZZ9_9GAMM</name>
<proteinExistence type="predicted"/>
<evidence type="ECO:0000313" key="2">
    <source>
        <dbReference type="Proteomes" id="UP001308005"/>
    </source>
</evidence>